<organism evidence="1 2">
    <name type="scientific">Heterorhabditis bacteriophora</name>
    <name type="common">Entomopathogenic nematode worm</name>
    <dbReference type="NCBI Taxonomy" id="37862"/>
    <lineage>
        <taxon>Eukaryota</taxon>
        <taxon>Metazoa</taxon>
        <taxon>Ecdysozoa</taxon>
        <taxon>Nematoda</taxon>
        <taxon>Chromadorea</taxon>
        <taxon>Rhabditida</taxon>
        <taxon>Rhabditina</taxon>
        <taxon>Rhabditomorpha</taxon>
        <taxon>Strongyloidea</taxon>
        <taxon>Heterorhabditidae</taxon>
        <taxon>Heterorhabditis</taxon>
    </lineage>
</organism>
<name>A0A1I7WY68_HETBA</name>
<dbReference type="AlphaFoldDB" id="A0A1I7WY68"/>
<protein>
    <submittedName>
        <fullName evidence="2">RNase H domain-containing protein</fullName>
    </submittedName>
</protein>
<accession>A0A1I7WY68</accession>
<proteinExistence type="predicted"/>
<dbReference type="WBParaSite" id="Hba_10113">
    <property type="protein sequence ID" value="Hba_10113"/>
    <property type="gene ID" value="Hba_10113"/>
</dbReference>
<dbReference type="Proteomes" id="UP000095283">
    <property type="component" value="Unplaced"/>
</dbReference>
<keyword evidence="1" id="KW-1185">Reference proteome</keyword>
<sequence length="152" mass="17628">MLLNIKNYEYKYYANIGNKIHNILTTFVVTVLNVNRQCNIVLISNDIVVANVMFDLDISLQEYVHFKNTNGKSILREKYRSNRKINALKSIFELLLPLNIIYYCPHYTRSSNQLMGLVGYLSTARIPLENDLSQHGLTVFRSPIKKFPKLSI</sequence>
<evidence type="ECO:0000313" key="1">
    <source>
        <dbReference type="Proteomes" id="UP000095283"/>
    </source>
</evidence>
<evidence type="ECO:0000313" key="2">
    <source>
        <dbReference type="WBParaSite" id="Hba_10113"/>
    </source>
</evidence>
<reference evidence="2" key="1">
    <citation type="submission" date="2016-11" db="UniProtKB">
        <authorList>
            <consortium name="WormBaseParasite"/>
        </authorList>
    </citation>
    <scope>IDENTIFICATION</scope>
</reference>